<feature type="domain" description="Methyl-accepting transducer" evidence="8">
    <location>
        <begin position="273"/>
        <end position="502"/>
    </location>
</feature>
<reference evidence="10 11" key="1">
    <citation type="submission" date="2018-12" db="EMBL/GenBank/DDBJ databases">
        <title>three novel Halomonas strain isolated from plants.</title>
        <authorList>
            <person name="Sun C."/>
        </authorList>
    </citation>
    <scope>NUCLEOTIDE SEQUENCE [LARGE SCALE GENOMIC DNA]</scope>
    <source>
        <strain evidence="10 11">DSM 19434</strain>
    </source>
</reference>
<evidence type="ECO:0000313" key="10">
    <source>
        <dbReference type="EMBL" id="RUR33855.1"/>
    </source>
</evidence>
<evidence type="ECO:0000256" key="7">
    <source>
        <dbReference type="SAM" id="Phobius"/>
    </source>
</evidence>
<feature type="compositionally biased region" description="Polar residues" evidence="6">
    <location>
        <begin position="294"/>
        <end position="333"/>
    </location>
</feature>
<dbReference type="Pfam" id="PF00672">
    <property type="entry name" value="HAMP"/>
    <property type="match status" value="1"/>
</dbReference>
<name>A0A3S0XZ79_9GAMM</name>
<keyword evidence="2" id="KW-0145">Chemotaxis</keyword>
<accession>A0A3S0XZ79</accession>
<evidence type="ECO:0000259" key="9">
    <source>
        <dbReference type="PROSITE" id="PS50885"/>
    </source>
</evidence>
<dbReference type="InterPro" id="IPR051310">
    <property type="entry name" value="MCP_chemotaxis"/>
</dbReference>
<evidence type="ECO:0000313" key="11">
    <source>
        <dbReference type="Proteomes" id="UP000287336"/>
    </source>
</evidence>
<dbReference type="InterPro" id="IPR003660">
    <property type="entry name" value="HAMP_dom"/>
</dbReference>
<feature type="transmembrane region" description="Helical" evidence="7">
    <location>
        <begin position="193"/>
        <end position="212"/>
    </location>
</feature>
<dbReference type="PROSITE" id="PS50111">
    <property type="entry name" value="CHEMOTAXIS_TRANSDUC_2"/>
    <property type="match status" value="1"/>
</dbReference>
<keyword evidence="7" id="KW-1133">Transmembrane helix</keyword>
<dbReference type="InterPro" id="IPR004089">
    <property type="entry name" value="MCPsignal_dom"/>
</dbReference>
<dbReference type="PANTHER" id="PTHR43531">
    <property type="entry name" value="PROTEIN ICFG"/>
    <property type="match status" value="1"/>
</dbReference>
<dbReference type="FunFam" id="1.10.287.950:FF:000001">
    <property type="entry name" value="Methyl-accepting chemotaxis sensory transducer"/>
    <property type="match status" value="1"/>
</dbReference>
<evidence type="ECO:0000256" key="6">
    <source>
        <dbReference type="SAM" id="MobiDB-lite"/>
    </source>
</evidence>
<dbReference type="Gene3D" id="1.10.287.950">
    <property type="entry name" value="Methyl-accepting chemotaxis protein"/>
    <property type="match status" value="1"/>
</dbReference>
<comment type="caution">
    <text evidence="10">The sequence shown here is derived from an EMBL/GenBank/DDBJ whole genome shotgun (WGS) entry which is preliminary data.</text>
</comment>
<evidence type="ECO:0000256" key="2">
    <source>
        <dbReference type="ARBA" id="ARBA00022500"/>
    </source>
</evidence>
<dbReference type="GO" id="GO:0006935">
    <property type="term" value="P:chemotaxis"/>
    <property type="evidence" value="ECO:0007669"/>
    <property type="project" value="UniProtKB-KW"/>
</dbReference>
<dbReference type="Proteomes" id="UP000287336">
    <property type="component" value="Unassembled WGS sequence"/>
</dbReference>
<keyword evidence="3 5" id="KW-0807">Transducer</keyword>
<dbReference type="OrthoDB" id="2489132at2"/>
<organism evidence="10 11">
    <name type="scientific">Vreelandella andesensis</name>
    <dbReference type="NCBI Taxonomy" id="447567"/>
    <lineage>
        <taxon>Bacteria</taxon>
        <taxon>Pseudomonadati</taxon>
        <taxon>Pseudomonadota</taxon>
        <taxon>Gammaproteobacteria</taxon>
        <taxon>Oceanospirillales</taxon>
        <taxon>Halomonadaceae</taxon>
        <taxon>Vreelandella</taxon>
    </lineage>
</organism>
<dbReference type="GO" id="GO:0007165">
    <property type="term" value="P:signal transduction"/>
    <property type="evidence" value="ECO:0007669"/>
    <property type="project" value="UniProtKB-KW"/>
</dbReference>
<proteinExistence type="inferred from homology"/>
<dbReference type="SMART" id="SM00304">
    <property type="entry name" value="HAMP"/>
    <property type="match status" value="1"/>
</dbReference>
<dbReference type="RefSeq" id="WP_126943449.1">
    <property type="nucleotide sequence ID" value="NZ_RZHG01000006.1"/>
</dbReference>
<dbReference type="GO" id="GO:0016020">
    <property type="term" value="C:membrane"/>
    <property type="evidence" value="ECO:0007669"/>
    <property type="project" value="UniProtKB-SubCell"/>
</dbReference>
<evidence type="ECO:0000259" key="8">
    <source>
        <dbReference type="PROSITE" id="PS50111"/>
    </source>
</evidence>
<dbReference type="SUPFAM" id="SSF58104">
    <property type="entry name" value="Methyl-accepting chemotaxis protein (MCP) signaling domain"/>
    <property type="match status" value="1"/>
</dbReference>
<feature type="region of interest" description="Disordered" evidence="6">
    <location>
        <begin position="288"/>
        <end position="340"/>
    </location>
</feature>
<keyword evidence="11" id="KW-1185">Reference proteome</keyword>
<gene>
    <name evidence="10" type="ORF">ELY33_02490</name>
</gene>
<feature type="domain" description="HAMP" evidence="9">
    <location>
        <begin position="214"/>
        <end position="268"/>
    </location>
</feature>
<dbReference type="AlphaFoldDB" id="A0A3S0XZ79"/>
<evidence type="ECO:0000256" key="5">
    <source>
        <dbReference type="PROSITE-ProRule" id="PRU00284"/>
    </source>
</evidence>
<dbReference type="Pfam" id="PF00015">
    <property type="entry name" value="MCPsignal"/>
    <property type="match status" value="1"/>
</dbReference>
<dbReference type="PROSITE" id="PS50885">
    <property type="entry name" value="HAMP"/>
    <property type="match status" value="1"/>
</dbReference>
<evidence type="ECO:0000256" key="4">
    <source>
        <dbReference type="ARBA" id="ARBA00029447"/>
    </source>
</evidence>
<comment type="subcellular location">
    <subcellularLocation>
        <location evidence="1">Membrane</location>
    </subcellularLocation>
</comment>
<dbReference type="GO" id="GO:0004888">
    <property type="term" value="F:transmembrane signaling receptor activity"/>
    <property type="evidence" value="ECO:0007669"/>
    <property type="project" value="InterPro"/>
</dbReference>
<dbReference type="EMBL" id="RZHG01000006">
    <property type="protein sequence ID" value="RUR33855.1"/>
    <property type="molecule type" value="Genomic_DNA"/>
</dbReference>
<sequence length="550" mass="59802">MLDKLHKINVKYTLAFLLVALSLLAVVLVDSLLVQTMRERMIAFSGSFNPAVSAVLNADRDLYQARLAELEVLREDPESQAASDQHDAFLENAQQAYDRMREFLTLLDAYPQVSEGIGDFEVRFDSWKAAAQEVFDLHRQGNIETAETQMESDSLATFNALRELYNIAGESADARGLALESETLAGVALQQRWVMGFTALVLLVTLAIALIGPNLMSRAIRQVSGRIHDITEGEGDLTARIESNRRDEIGELACEFDAFIARMDKSFQAVRDGARNVNIASGQIASGSEDLASRTEQQASALQETASSMEEMSSIVRQNSESTSNADTLSSQAAEKAEKGIQEVQHSVTLMRELEASSRQVGEIVKVIDSIAFQTNLLALNASVEAARAGEHGRGFAVVASEVRNLASRTADSSKEIRQMIEDISQRIANGAEQAVRSGDGIQETVEAIRQVSGLMNEISLAVREQEAGIQQVGTALTQMDSATQQNVTLVSQTSDSAASLQQEATRLTRLVEAFKLSGGSATTPSLMHSKPVGALQRNSQKKTPDWEGF</sequence>
<feature type="region of interest" description="Disordered" evidence="6">
    <location>
        <begin position="521"/>
        <end position="550"/>
    </location>
</feature>
<protein>
    <submittedName>
        <fullName evidence="10">HAMP domain-containing protein</fullName>
    </submittedName>
</protein>
<keyword evidence="7" id="KW-0812">Transmembrane</keyword>
<dbReference type="InterPro" id="IPR004090">
    <property type="entry name" value="Chemotax_Me-accpt_rcpt"/>
</dbReference>
<comment type="similarity">
    <text evidence="4">Belongs to the methyl-accepting chemotaxis (MCP) protein family.</text>
</comment>
<feature type="transmembrane region" description="Helical" evidence="7">
    <location>
        <begin position="12"/>
        <end position="34"/>
    </location>
</feature>
<dbReference type="CDD" id="cd11386">
    <property type="entry name" value="MCP_signal"/>
    <property type="match status" value="1"/>
</dbReference>
<evidence type="ECO:0000256" key="1">
    <source>
        <dbReference type="ARBA" id="ARBA00004370"/>
    </source>
</evidence>
<dbReference type="PRINTS" id="PR00260">
    <property type="entry name" value="CHEMTRNSDUCR"/>
</dbReference>
<dbReference type="CDD" id="cd06225">
    <property type="entry name" value="HAMP"/>
    <property type="match status" value="1"/>
</dbReference>
<keyword evidence="7" id="KW-0472">Membrane</keyword>
<evidence type="ECO:0000256" key="3">
    <source>
        <dbReference type="ARBA" id="ARBA00023224"/>
    </source>
</evidence>
<dbReference type="SMART" id="SM00283">
    <property type="entry name" value="MA"/>
    <property type="match status" value="1"/>
</dbReference>
<dbReference type="PANTHER" id="PTHR43531:SF11">
    <property type="entry name" value="METHYL-ACCEPTING CHEMOTAXIS PROTEIN 3"/>
    <property type="match status" value="1"/>
</dbReference>